<dbReference type="AlphaFoldDB" id="A0A5Q3QBA1"/>
<dbReference type="InterPro" id="IPR036291">
    <property type="entry name" value="NAD(P)-bd_dom_sf"/>
</dbReference>
<sequence>MTVVLAGCGDLGTEIGLRFAGTGRRVLGLRRRTDVLPPQIAGLRVDLAHEVPTLPDDTETVVVVLTADRRTADGYRTTYLRGLTHVLDSLNTVQAQPRVLLVSSTAVYGVNDGSWVDEDTPAEPRSATGRVLLEVESELLRRRPGATILRLTGLYGPGRGRMIERVRAGTVEEPTTPTYTNRIHRDDAAAAVLHLATAVTAPDSVYVGVDDAPVERSHLLRFLADELGVEAPPSDEGDAAPGGKRFRNTLLRATGFEFAYPTYREGYRAVLAGNGTRHP</sequence>
<evidence type="ECO:0000313" key="3">
    <source>
        <dbReference type="Proteomes" id="UP000371041"/>
    </source>
</evidence>
<dbReference type="KEGG" id="sace:GIY23_14045"/>
<proteinExistence type="predicted"/>
<reference evidence="3" key="1">
    <citation type="submission" date="2019-11" db="EMBL/GenBank/DDBJ databases">
        <title>The complete genome sequence of Saccharopolyspora sp. E2A.</title>
        <authorList>
            <person name="Zhang G."/>
        </authorList>
    </citation>
    <scope>NUCLEOTIDE SEQUENCE [LARGE SCALE GENOMIC DNA]</scope>
    <source>
        <strain evidence="3">E2A</strain>
    </source>
</reference>
<dbReference type="InterPro" id="IPR051783">
    <property type="entry name" value="NAD(P)-dependent_oxidoreduct"/>
</dbReference>
<dbReference type="PANTHER" id="PTHR48079:SF6">
    <property type="entry name" value="NAD(P)-BINDING DOMAIN-CONTAINING PROTEIN-RELATED"/>
    <property type="match status" value="1"/>
</dbReference>
<dbReference type="Pfam" id="PF01370">
    <property type="entry name" value="Epimerase"/>
    <property type="match status" value="1"/>
</dbReference>
<organism evidence="2 3">
    <name type="scientific">Allosaccharopolyspora coralli</name>
    <dbReference type="NCBI Taxonomy" id="2665642"/>
    <lineage>
        <taxon>Bacteria</taxon>
        <taxon>Bacillati</taxon>
        <taxon>Actinomycetota</taxon>
        <taxon>Actinomycetes</taxon>
        <taxon>Pseudonocardiales</taxon>
        <taxon>Pseudonocardiaceae</taxon>
        <taxon>Allosaccharopolyspora</taxon>
    </lineage>
</organism>
<name>A0A5Q3QBA1_9PSEU</name>
<evidence type="ECO:0000259" key="1">
    <source>
        <dbReference type="Pfam" id="PF01370"/>
    </source>
</evidence>
<dbReference type="GO" id="GO:0004029">
    <property type="term" value="F:aldehyde dehydrogenase (NAD+) activity"/>
    <property type="evidence" value="ECO:0007669"/>
    <property type="project" value="TreeGrafter"/>
</dbReference>
<evidence type="ECO:0000313" key="2">
    <source>
        <dbReference type="EMBL" id="QGK70494.1"/>
    </source>
</evidence>
<dbReference type="PANTHER" id="PTHR48079">
    <property type="entry name" value="PROTEIN YEEZ"/>
    <property type="match status" value="1"/>
</dbReference>
<protein>
    <submittedName>
        <fullName evidence="2">SDR family NAD(P)-dependent oxidoreductase</fullName>
    </submittedName>
</protein>
<dbReference type="GO" id="GO:0005737">
    <property type="term" value="C:cytoplasm"/>
    <property type="evidence" value="ECO:0007669"/>
    <property type="project" value="TreeGrafter"/>
</dbReference>
<dbReference type="Proteomes" id="UP000371041">
    <property type="component" value="Chromosome"/>
</dbReference>
<keyword evidence="3" id="KW-1185">Reference proteome</keyword>
<accession>A0A5Q3QBA1</accession>
<dbReference type="RefSeq" id="WP_154077076.1">
    <property type="nucleotide sequence ID" value="NZ_CP045929.1"/>
</dbReference>
<gene>
    <name evidence="2" type="ORF">GIY23_14045</name>
</gene>
<dbReference type="InterPro" id="IPR001509">
    <property type="entry name" value="Epimerase_deHydtase"/>
</dbReference>
<dbReference type="EMBL" id="CP045929">
    <property type="protein sequence ID" value="QGK70494.1"/>
    <property type="molecule type" value="Genomic_DNA"/>
</dbReference>
<dbReference type="SUPFAM" id="SSF51735">
    <property type="entry name" value="NAD(P)-binding Rossmann-fold domains"/>
    <property type="match status" value="1"/>
</dbReference>
<feature type="domain" description="NAD-dependent epimerase/dehydratase" evidence="1">
    <location>
        <begin position="76"/>
        <end position="203"/>
    </location>
</feature>
<dbReference type="Gene3D" id="3.40.50.720">
    <property type="entry name" value="NAD(P)-binding Rossmann-like Domain"/>
    <property type="match status" value="1"/>
</dbReference>